<sequence length="63" mass="7273">SLRSSIWRPMFSMSCITSTTTTTTQLHTMVPVTHSHCQICYHTEEFFLTKLQFVRGGGRQHVE</sequence>
<feature type="non-terminal residue" evidence="1">
    <location>
        <position position="1"/>
    </location>
</feature>
<organism evidence="1">
    <name type="scientific">Arion vulgaris</name>
    <dbReference type="NCBI Taxonomy" id="1028688"/>
    <lineage>
        <taxon>Eukaryota</taxon>
        <taxon>Metazoa</taxon>
        <taxon>Spiralia</taxon>
        <taxon>Lophotrochozoa</taxon>
        <taxon>Mollusca</taxon>
        <taxon>Gastropoda</taxon>
        <taxon>Heterobranchia</taxon>
        <taxon>Euthyneura</taxon>
        <taxon>Panpulmonata</taxon>
        <taxon>Eupulmonata</taxon>
        <taxon>Stylommatophora</taxon>
        <taxon>Helicina</taxon>
        <taxon>Arionoidea</taxon>
        <taxon>Arionidae</taxon>
        <taxon>Arion</taxon>
    </lineage>
</organism>
<proteinExistence type="predicted"/>
<dbReference type="AlphaFoldDB" id="A0A0B7A0V7"/>
<gene>
    <name evidence="1" type="primary">ORF88131</name>
</gene>
<protein>
    <submittedName>
        <fullName evidence="1">Uncharacterized protein</fullName>
    </submittedName>
</protein>
<name>A0A0B7A0V7_9EUPU</name>
<dbReference type="EMBL" id="HACG01026891">
    <property type="protein sequence ID" value="CEK73756.1"/>
    <property type="molecule type" value="Transcribed_RNA"/>
</dbReference>
<reference evidence="1" key="1">
    <citation type="submission" date="2014-12" db="EMBL/GenBank/DDBJ databases">
        <title>Insight into the proteome of Arion vulgaris.</title>
        <authorList>
            <person name="Aradska J."/>
            <person name="Bulat T."/>
            <person name="Smidak R."/>
            <person name="Sarate P."/>
            <person name="Gangsoo J."/>
            <person name="Sialana F."/>
            <person name="Bilban M."/>
            <person name="Lubec G."/>
        </authorList>
    </citation>
    <scope>NUCLEOTIDE SEQUENCE</scope>
    <source>
        <tissue evidence="1">Skin</tissue>
    </source>
</reference>
<accession>A0A0B7A0V7</accession>
<evidence type="ECO:0000313" key="1">
    <source>
        <dbReference type="EMBL" id="CEK73756.1"/>
    </source>
</evidence>